<organism evidence="1 2">
    <name type="scientific">Rhizophagus irregularis</name>
    <dbReference type="NCBI Taxonomy" id="588596"/>
    <lineage>
        <taxon>Eukaryota</taxon>
        <taxon>Fungi</taxon>
        <taxon>Fungi incertae sedis</taxon>
        <taxon>Mucoromycota</taxon>
        <taxon>Glomeromycotina</taxon>
        <taxon>Glomeromycetes</taxon>
        <taxon>Glomerales</taxon>
        <taxon>Glomeraceae</taxon>
        <taxon>Rhizophagus</taxon>
    </lineage>
</organism>
<evidence type="ECO:0000313" key="1">
    <source>
        <dbReference type="EMBL" id="PKC53157.1"/>
    </source>
</evidence>
<protein>
    <submittedName>
        <fullName evidence="1">Uncharacterized protein</fullName>
    </submittedName>
</protein>
<comment type="caution">
    <text evidence="1">The sequence shown here is derived from an EMBL/GenBank/DDBJ whole genome shotgun (WGS) entry which is preliminary data.</text>
</comment>
<reference evidence="1 2" key="2">
    <citation type="submission" date="2017-10" db="EMBL/GenBank/DDBJ databases">
        <title>Genome analyses suggest a sexual origin of heterokaryosis in a supposedly ancient asexual fungus.</title>
        <authorList>
            <person name="Corradi N."/>
            <person name="Sedzielewska K."/>
            <person name="Noel J."/>
            <person name="Charron P."/>
            <person name="Farinelli L."/>
            <person name="Marton T."/>
            <person name="Kruger M."/>
            <person name="Pelin A."/>
            <person name="Brachmann A."/>
            <person name="Corradi N."/>
        </authorList>
    </citation>
    <scope>NUCLEOTIDE SEQUENCE [LARGE SCALE GENOMIC DNA]</scope>
    <source>
        <strain evidence="1 2">A1</strain>
    </source>
</reference>
<dbReference type="AlphaFoldDB" id="A0A2N0QQ27"/>
<evidence type="ECO:0000313" key="2">
    <source>
        <dbReference type="Proteomes" id="UP000232688"/>
    </source>
</evidence>
<dbReference type="EMBL" id="LLXH01004591">
    <property type="protein sequence ID" value="PKC53157.1"/>
    <property type="molecule type" value="Genomic_DNA"/>
</dbReference>
<proteinExistence type="predicted"/>
<dbReference type="VEuPathDB" id="FungiDB:RhiirA1_479878"/>
<dbReference type="Proteomes" id="UP000232688">
    <property type="component" value="Unassembled WGS sequence"/>
</dbReference>
<accession>A0A2N0QQ27</accession>
<gene>
    <name evidence="1" type="ORF">RhiirA1_479878</name>
</gene>
<sequence>TFKISNSVEDWVITLEYKYNHILGKLAYRSLLEVLLIENEVNSHSFEVVLDMNFYYNSYFDDTIDLILQYPNLTYNIRGLTLSHVTLSENTIPFLKFLSSNYNSISSIVFKFHLYKIDINDYSLVENYLSPIIISQNNLKKISFGSFVNLYSPFLTLKNFNCSNTLNTITFYFIDFKNIISILQEVFDQLN</sequence>
<reference evidence="1 2" key="1">
    <citation type="submission" date="2017-10" db="EMBL/GenBank/DDBJ databases">
        <title>Extensive intraspecific genome diversity in a model arbuscular mycorrhizal fungus.</title>
        <authorList>
            <person name="Chen E.C.H."/>
            <person name="Morin E."/>
            <person name="Baudet D."/>
            <person name="Noel J."/>
            <person name="Ndikumana S."/>
            <person name="Charron P."/>
            <person name="St-Onge C."/>
            <person name="Giorgi J."/>
            <person name="Grigoriev I.V."/>
            <person name="Roux C."/>
            <person name="Martin F.M."/>
            <person name="Corradi N."/>
        </authorList>
    </citation>
    <scope>NUCLEOTIDE SEQUENCE [LARGE SCALE GENOMIC DNA]</scope>
    <source>
        <strain evidence="1 2">A1</strain>
    </source>
</reference>
<feature type="non-terminal residue" evidence="1">
    <location>
        <position position="191"/>
    </location>
</feature>
<feature type="non-terminal residue" evidence="1">
    <location>
        <position position="1"/>
    </location>
</feature>
<name>A0A2N0QQ27_9GLOM</name>